<dbReference type="PANTHER" id="PTHR43540:SF6">
    <property type="entry name" value="ISOCHORISMATASE-LIKE DOMAIN-CONTAINING PROTEIN"/>
    <property type="match status" value="1"/>
</dbReference>
<evidence type="ECO:0000313" key="3">
    <source>
        <dbReference type="EMBL" id="MBS0124515.1"/>
    </source>
</evidence>
<feature type="domain" description="Isochorismatase-like" evidence="2">
    <location>
        <begin position="12"/>
        <end position="191"/>
    </location>
</feature>
<comment type="caution">
    <text evidence="3">The sequence shown here is derived from an EMBL/GenBank/DDBJ whole genome shotgun (WGS) entry which is preliminary data.</text>
</comment>
<dbReference type="EMBL" id="JAGTUU010000004">
    <property type="protein sequence ID" value="MBS0124515.1"/>
    <property type="molecule type" value="Genomic_DNA"/>
</dbReference>
<accession>A0A8J8B8G1</accession>
<dbReference type="RefSeq" id="WP_212536487.1">
    <property type="nucleotide sequence ID" value="NZ_JAGTUU010000004.1"/>
</dbReference>
<proteinExistence type="predicted"/>
<dbReference type="PANTHER" id="PTHR43540">
    <property type="entry name" value="PEROXYUREIDOACRYLATE/UREIDOACRYLATE AMIDOHYDROLASE-RELATED"/>
    <property type="match status" value="1"/>
</dbReference>
<dbReference type="SUPFAM" id="SSF52499">
    <property type="entry name" value="Isochorismatase-like hydrolases"/>
    <property type="match status" value="1"/>
</dbReference>
<dbReference type="GO" id="GO:0016787">
    <property type="term" value="F:hydrolase activity"/>
    <property type="evidence" value="ECO:0007669"/>
    <property type="project" value="UniProtKB-KW"/>
</dbReference>
<dbReference type="InterPro" id="IPR036380">
    <property type="entry name" value="Isochorismatase-like_sf"/>
</dbReference>
<name>A0A8J8B8G1_9RHOB</name>
<evidence type="ECO:0000256" key="1">
    <source>
        <dbReference type="ARBA" id="ARBA00022801"/>
    </source>
</evidence>
<gene>
    <name evidence="3" type="ORF">KB874_10240</name>
</gene>
<evidence type="ECO:0000313" key="4">
    <source>
        <dbReference type="Proteomes" id="UP000681356"/>
    </source>
</evidence>
<dbReference type="Pfam" id="PF00857">
    <property type="entry name" value="Isochorismatase"/>
    <property type="match status" value="1"/>
</dbReference>
<dbReference type="InterPro" id="IPR000868">
    <property type="entry name" value="Isochorismatase-like_dom"/>
</dbReference>
<protein>
    <submittedName>
        <fullName evidence="3">Cysteine hydrolase</fullName>
    </submittedName>
</protein>
<dbReference type="AlphaFoldDB" id="A0A8J8B8G1"/>
<sequence length="206" mass="22860">MPRQPTIIGNPVLLVIDIQASAFMESEGDHGIPHMADYRARMERALDVIRAARDCAIPTVYVQEIHRQNMVDYGRELDGSEGIHCREDHPGTRLPAEITGQRPEDYFVPKRRYSAFFGTDLEILLKGLKAQTLILIGGMTDVCVHYTFVDGHQHDYYCRVVSDAVGGTSDAAHQASLNAMEYLQEGAVQTTDQIVAAMRAAARQTA</sequence>
<dbReference type="Proteomes" id="UP000681356">
    <property type="component" value="Unassembled WGS sequence"/>
</dbReference>
<keyword evidence="4" id="KW-1185">Reference proteome</keyword>
<organism evidence="3 4">
    <name type="scientific">Thetidibacter halocola</name>
    <dbReference type="NCBI Taxonomy" id="2827239"/>
    <lineage>
        <taxon>Bacteria</taxon>
        <taxon>Pseudomonadati</taxon>
        <taxon>Pseudomonadota</taxon>
        <taxon>Alphaproteobacteria</taxon>
        <taxon>Rhodobacterales</taxon>
        <taxon>Roseobacteraceae</taxon>
        <taxon>Thetidibacter</taxon>
    </lineage>
</organism>
<reference evidence="3" key="1">
    <citation type="submission" date="2021-04" db="EMBL/GenBank/DDBJ databases">
        <authorList>
            <person name="Yoon J."/>
        </authorList>
    </citation>
    <scope>NUCLEOTIDE SEQUENCE</scope>
    <source>
        <strain evidence="3">KMU-90</strain>
    </source>
</reference>
<keyword evidence="1 3" id="KW-0378">Hydrolase</keyword>
<dbReference type="InterPro" id="IPR050272">
    <property type="entry name" value="Isochorismatase-like_hydrls"/>
</dbReference>
<dbReference type="Gene3D" id="3.40.50.850">
    <property type="entry name" value="Isochorismatase-like"/>
    <property type="match status" value="1"/>
</dbReference>
<dbReference type="CDD" id="cd00431">
    <property type="entry name" value="cysteine_hydrolases"/>
    <property type="match status" value="1"/>
</dbReference>
<evidence type="ECO:0000259" key="2">
    <source>
        <dbReference type="Pfam" id="PF00857"/>
    </source>
</evidence>